<name>A0A0E9VIH5_ANGAN</name>
<dbReference type="EMBL" id="GBXM01030710">
    <property type="protein sequence ID" value="JAH77867.1"/>
    <property type="molecule type" value="Transcribed_RNA"/>
</dbReference>
<sequence>MKPKSSINQY</sequence>
<evidence type="ECO:0000313" key="1">
    <source>
        <dbReference type="EMBL" id="JAH77867.1"/>
    </source>
</evidence>
<reference evidence="1" key="1">
    <citation type="submission" date="2014-11" db="EMBL/GenBank/DDBJ databases">
        <authorList>
            <person name="Amaro Gonzalez C."/>
        </authorList>
    </citation>
    <scope>NUCLEOTIDE SEQUENCE</scope>
</reference>
<accession>A0A0E9VIH5</accession>
<reference evidence="1" key="2">
    <citation type="journal article" date="2015" name="Fish Shellfish Immunol.">
        <title>Early steps in the European eel (Anguilla anguilla)-Vibrio vulnificus interaction in the gills: Role of the RtxA13 toxin.</title>
        <authorList>
            <person name="Callol A."/>
            <person name="Pajuelo D."/>
            <person name="Ebbesson L."/>
            <person name="Teles M."/>
            <person name="MacKenzie S."/>
            <person name="Amaro C."/>
        </authorList>
    </citation>
    <scope>NUCLEOTIDE SEQUENCE</scope>
</reference>
<organism evidence="1">
    <name type="scientific">Anguilla anguilla</name>
    <name type="common">European freshwater eel</name>
    <name type="synonym">Muraena anguilla</name>
    <dbReference type="NCBI Taxonomy" id="7936"/>
    <lineage>
        <taxon>Eukaryota</taxon>
        <taxon>Metazoa</taxon>
        <taxon>Chordata</taxon>
        <taxon>Craniata</taxon>
        <taxon>Vertebrata</taxon>
        <taxon>Euteleostomi</taxon>
        <taxon>Actinopterygii</taxon>
        <taxon>Neopterygii</taxon>
        <taxon>Teleostei</taxon>
        <taxon>Anguilliformes</taxon>
        <taxon>Anguillidae</taxon>
        <taxon>Anguilla</taxon>
    </lineage>
</organism>
<protein>
    <submittedName>
        <fullName evidence="1">Uncharacterized protein</fullName>
    </submittedName>
</protein>
<proteinExistence type="predicted"/>